<comment type="caution">
    <text evidence="8">The sequence shown here is derived from an EMBL/GenBank/DDBJ whole genome shotgun (WGS) entry which is preliminary data.</text>
</comment>
<proteinExistence type="inferred from homology"/>
<dbReference type="PANTHER" id="PTHR31828">
    <property type="entry name" value="PHOSPHOLIPASE A1-IIGAMMA"/>
    <property type="match status" value="1"/>
</dbReference>
<dbReference type="Proteomes" id="UP001396334">
    <property type="component" value="Unassembled WGS sequence"/>
</dbReference>
<keyword evidence="3 5" id="KW-0442">Lipid degradation</keyword>
<name>A0ABR2RQR6_9ROSI</name>
<comment type="similarity">
    <text evidence="1 5">Belongs to the AB hydrolase superfamily. Lipase family.</text>
</comment>
<dbReference type="PANTHER" id="PTHR31828:SF20">
    <property type="entry name" value="PHOSPHOLIPASE A1"/>
    <property type="match status" value="1"/>
</dbReference>
<sequence length="433" mass="49045">MERCKRALTDDPFCSLCRNAEESVLHTLKDCVNMQRIWKQVIPRSLSPTFFSKPMKDWLRQNLCTNIMSHINIPWKLVFASILWQSWKNRNDAVFAANSESPDCVLSRSIGLAHYYYDGWLQPQQLSTHLCLHLLGLVQNLVIQLLQEPHVDSYSISLVHSIRQLWRKAWFIDFIWTPRSGNKTADKLAKLADFSSFDTTFFSSPPAELLDILAFDNLTLPLRDILVSWRGTEAGTEWLNNANVYKTSASDIFPIAKGLGAALHTGFHSLYTRKTSPSRNKTSARQQVLDAVRELVNRYKDEDISITVTGFSLGGALATLTAMDIVVNGYNKPTTGNPEKSCMVTAFTYGSLRIGNAKLRTVFGTLGEHLRLLRIINKKDHIPKHPSGKILYAHFGKELIVNTSVSNYLERKKLFGFTIKRNGVGSKRKHSED</sequence>
<dbReference type="EC" id="3.1.1.-" evidence="5"/>
<reference evidence="8 9" key="1">
    <citation type="journal article" date="2024" name="G3 (Bethesda)">
        <title>Genome assembly of Hibiscus sabdariffa L. provides insights into metabolisms of medicinal natural products.</title>
        <authorList>
            <person name="Kim T."/>
        </authorList>
    </citation>
    <scope>NUCLEOTIDE SEQUENCE [LARGE SCALE GENOMIC DNA]</scope>
    <source>
        <strain evidence="8">TK-2024</strain>
        <tissue evidence="8">Old leaves</tissue>
    </source>
</reference>
<evidence type="ECO:0000256" key="1">
    <source>
        <dbReference type="ARBA" id="ARBA00010701"/>
    </source>
</evidence>
<keyword evidence="2 5" id="KW-0378">Hydrolase</keyword>
<dbReference type="InterPro" id="IPR029058">
    <property type="entry name" value="AB_hydrolase_fold"/>
</dbReference>
<gene>
    <name evidence="8" type="ORF">V6N11_006317</name>
</gene>
<dbReference type="Gene3D" id="3.40.50.1820">
    <property type="entry name" value="alpha/beta hydrolase"/>
    <property type="match status" value="1"/>
</dbReference>
<dbReference type="SUPFAM" id="SSF53474">
    <property type="entry name" value="alpha/beta-Hydrolases"/>
    <property type="match status" value="1"/>
</dbReference>
<feature type="domain" description="RNase H type-1" evidence="7">
    <location>
        <begin position="143"/>
        <end position="192"/>
    </location>
</feature>
<evidence type="ECO:0000313" key="8">
    <source>
        <dbReference type="EMBL" id="KAK9015200.1"/>
    </source>
</evidence>
<evidence type="ECO:0000256" key="4">
    <source>
        <dbReference type="ARBA" id="ARBA00023098"/>
    </source>
</evidence>
<evidence type="ECO:0000256" key="5">
    <source>
        <dbReference type="RuleBase" id="RU367093"/>
    </source>
</evidence>
<evidence type="ECO:0000259" key="7">
    <source>
        <dbReference type="Pfam" id="PF13456"/>
    </source>
</evidence>
<keyword evidence="4 5" id="KW-0443">Lipid metabolism</keyword>
<feature type="domain" description="Fungal lipase-type" evidence="6">
    <location>
        <begin position="227"/>
        <end position="387"/>
    </location>
</feature>
<dbReference type="InterPro" id="IPR002156">
    <property type="entry name" value="RNaseH_domain"/>
</dbReference>
<evidence type="ECO:0000256" key="2">
    <source>
        <dbReference type="ARBA" id="ARBA00022801"/>
    </source>
</evidence>
<organism evidence="8 9">
    <name type="scientific">Hibiscus sabdariffa</name>
    <name type="common">roselle</name>
    <dbReference type="NCBI Taxonomy" id="183260"/>
    <lineage>
        <taxon>Eukaryota</taxon>
        <taxon>Viridiplantae</taxon>
        <taxon>Streptophyta</taxon>
        <taxon>Embryophyta</taxon>
        <taxon>Tracheophyta</taxon>
        <taxon>Spermatophyta</taxon>
        <taxon>Magnoliopsida</taxon>
        <taxon>eudicotyledons</taxon>
        <taxon>Gunneridae</taxon>
        <taxon>Pentapetalae</taxon>
        <taxon>rosids</taxon>
        <taxon>malvids</taxon>
        <taxon>Malvales</taxon>
        <taxon>Malvaceae</taxon>
        <taxon>Malvoideae</taxon>
        <taxon>Hibiscus</taxon>
    </lineage>
</organism>
<dbReference type="InterPro" id="IPR033556">
    <property type="entry name" value="PLA"/>
</dbReference>
<evidence type="ECO:0000256" key="3">
    <source>
        <dbReference type="ARBA" id="ARBA00022963"/>
    </source>
</evidence>
<keyword evidence="9" id="KW-1185">Reference proteome</keyword>
<evidence type="ECO:0000313" key="9">
    <source>
        <dbReference type="Proteomes" id="UP001396334"/>
    </source>
</evidence>
<evidence type="ECO:0000259" key="6">
    <source>
        <dbReference type="Pfam" id="PF01764"/>
    </source>
</evidence>
<dbReference type="InterPro" id="IPR002921">
    <property type="entry name" value="Fungal_lipase-type"/>
</dbReference>
<protein>
    <recommendedName>
        <fullName evidence="5">Phospholipase A1</fullName>
        <ecNumber evidence="5">3.1.1.-</ecNumber>
    </recommendedName>
</protein>
<dbReference type="Pfam" id="PF01764">
    <property type="entry name" value="Lipase_3"/>
    <property type="match status" value="1"/>
</dbReference>
<comment type="function">
    <text evidence="5">Acylhydrolase that catalyzes the hydrolysis of phospholipids at the sn-1 position.</text>
</comment>
<dbReference type="EMBL" id="JBBPBN010000021">
    <property type="protein sequence ID" value="KAK9015200.1"/>
    <property type="molecule type" value="Genomic_DNA"/>
</dbReference>
<accession>A0ABR2RQR6</accession>
<dbReference type="CDD" id="cd00519">
    <property type="entry name" value="Lipase_3"/>
    <property type="match status" value="1"/>
</dbReference>
<dbReference type="Pfam" id="PF13456">
    <property type="entry name" value="RVT_3"/>
    <property type="match status" value="1"/>
</dbReference>